<evidence type="ECO:0000256" key="1">
    <source>
        <dbReference type="SAM" id="Phobius"/>
    </source>
</evidence>
<dbReference type="Proteomes" id="UP001187192">
    <property type="component" value="Unassembled WGS sequence"/>
</dbReference>
<sequence length="69" mass="7685">MGSMLTSLEWGREVPNGGDWAAHGGRLGVAGLGLWWCGLLLVWAGRKVVVSRIPRRRVTVMVSRLPRRF</sequence>
<keyword evidence="1" id="KW-0472">Membrane</keyword>
<accession>A0AA88DLX5</accession>
<keyword evidence="3" id="KW-1185">Reference proteome</keyword>
<dbReference type="EMBL" id="BTGU01000072">
    <property type="protein sequence ID" value="GMN57761.1"/>
    <property type="molecule type" value="Genomic_DNA"/>
</dbReference>
<name>A0AA88DLX5_FICCA</name>
<protein>
    <submittedName>
        <fullName evidence="2">Uncharacterized protein</fullName>
    </submittedName>
</protein>
<dbReference type="AlphaFoldDB" id="A0AA88DLX5"/>
<evidence type="ECO:0000313" key="2">
    <source>
        <dbReference type="EMBL" id="GMN57761.1"/>
    </source>
</evidence>
<feature type="transmembrane region" description="Helical" evidence="1">
    <location>
        <begin position="20"/>
        <end position="45"/>
    </location>
</feature>
<proteinExistence type="predicted"/>
<organism evidence="2 3">
    <name type="scientific">Ficus carica</name>
    <name type="common">Common fig</name>
    <dbReference type="NCBI Taxonomy" id="3494"/>
    <lineage>
        <taxon>Eukaryota</taxon>
        <taxon>Viridiplantae</taxon>
        <taxon>Streptophyta</taxon>
        <taxon>Embryophyta</taxon>
        <taxon>Tracheophyta</taxon>
        <taxon>Spermatophyta</taxon>
        <taxon>Magnoliopsida</taxon>
        <taxon>eudicotyledons</taxon>
        <taxon>Gunneridae</taxon>
        <taxon>Pentapetalae</taxon>
        <taxon>rosids</taxon>
        <taxon>fabids</taxon>
        <taxon>Rosales</taxon>
        <taxon>Moraceae</taxon>
        <taxon>Ficeae</taxon>
        <taxon>Ficus</taxon>
    </lineage>
</organism>
<reference evidence="2" key="1">
    <citation type="submission" date="2023-07" db="EMBL/GenBank/DDBJ databases">
        <title>draft genome sequence of fig (Ficus carica).</title>
        <authorList>
            <person name="Takahashi T."/>
            <person name="Nishimura K."/>
        </authorList>
    </citation>
    <scope>NUCLEOTIDE SEQUENCE</scope>
</reference>
<gene>
    <name evidence="2" type="ORF">TIFTF001_026868</name>
</gene>
<evidence type="ECO:0000313" key="3">
    <source>
        <dbReference type="Proteomes" id="UP001187192"/>
    </source>
</evidence>
<keyword evidence="1" id="KW-1133">Transmembrane helix</keyword>
<keyword evidence="1" id="KW-0812">Transmembrane</keyword>
<comment type="caution">
    <text evidence="2">The sequence shown here is derived from an EMBL/GenBank/DDBJ whole genome shotgun (WGS) entry which is preliminary data.</text>
</comment>